<comment type="caution">
    <text evidence="1">The sequence shown here is derived from an EMBL/GenBank/DDBJ whole genome shotgun (WGS) entry which is preliminary data.</text>
</comment>
<gene>
    <name evidence="1" type="ORF">AYI68_g3371</name>
</gene>
<reference evidence="1 2" key="1">
    <citation type="journal article" date="2016" name="Mol. Biol. Evol.">
        <title>Genome-Wide Survey of Gut Fungi (Harpellales) Reveals the First Horizontally Transferred Ubiquitin Gene from a Mosquito Host.</title>
        <authorList>
            <person name="Wang Y."/>
            <person name="White M.M."/>
            <person name="Kvist S."/>
            <person name="Moncalvo J.M."/>
        </authorList>
    </citation>
    <scope>NUCLEOTIDE SEQUENCE [LARGE SCALE GENOMIC DNA]</scope>
    <source>
        <strain evidence="1 2">ALG-7-W6</strain>
    </source>
</reference>
<evidence type="ECO:0000313" key="2">
    <source>
        <dbReference type="Proteomes" id="UP000187455"/>
    </source>
</evidence>
<dbReference type="Proteomes" id="UP000187455">
    <property type="component" value="Unassembled WGS sequence"/>
</dbReference>
<name>A0A1R0H075_9FUNG</name>
<protein>
    <submittedName>
        <fullName evidence="1">Uncharacterized protein</fullName>
    </submittedName>
</protein>
<organism evidence="1 2">
    <name type="scientific">Smittium mucronatum</name>
    <dbReference type="NCBI Taxonomy" id="133383"/>
    <lineage>
        <taxon>Eukaryota</taxon>
        <taxon>Fungi</taxon>
        <taxon>Fungi incertae sedis</taxon>
        <taxon>Zoopagomycota</taxon>
        <taxon>Kickxellomycotina</taxon>
        <taxon>Harpellomycetes</taxon>
        <taxon>Harpellales</taxon>
        <taxon>Legeriomycetaceae</taxon>
        <taxon>Smittium</taxon>
    </lineage>
</organism>
<dbReference type="AlphaFoldDB" id="A0A1R0H075"/>
<sequence>MVTETSHSLFIMYLKYMYLSGPSHLIHRTWIHSQSLPISSQNHGFVFKEQPRHSGGYSRNRYATYYFEEIVNVEILEHGGGWEAFSLLTQVLMTCTVPR</sequence>
<dbReference type="EMBL" id="LSSL01001471">
    <property type="protein sequence ID" value="OLY82508.1"/>
    <property type="molecule type" value="Genomic_DNA"/>
</dbReference>
<accession>A0A1R0H075</accession>
<proteinExistence type="predicted"/>
<keyword evidence="2" id="KW-1185">Reference proteome</keyword>
<evidence type="ECO:0000313" key="1">
    <source>
        <dbReference type="EMBL" id="OLY82508.1"/>
    </source>
</evidence>